<protein>
    <recommendedName>
        <fullName evidence="1">Elongation factor G-binding protein C-terminal treble-clef zinc-finger domain-containing protein</fullName>
    </recommendedName>
</protein>
<evidence type="ECO:0000313" key="2">
    <source>
        <dbReference type="EMBL" id="GGR30801.1"/>
    </source>
</evidence>
<comment type="caution">
    <text evidence="2">The sequence shown here is derived from an EMBL/GenBank/DDBJ whole genome shotgun (WGS) entry which is preliminary data.</text>
</comment>
<feature type="domain" description="Elongation factor G-binding protein C-terminal treble-clef zinc-finger" evidence="1">
    <location>
        <begin position="8"/>
        <end position="159"/>
    </location>
</feature>
<reference evidence="2" key="2">
    <citation type="submission" date="2020-09" db="EMBL/GenBank/DDBJ databases">
        <authorList>
            <person name="Sun Q."/>
            <person name="Ohkuma M."/>
        </authorList>
    </citation>
    <scope>NUCLEOTIDE SEQUENCE</scope>
    <source>
        <strain evidence="2">JCM 3346</strain>
    </source>
</reference>
<proteinExistence type="predicted"/>
<evidence type="ECO:0000313" key="3">
    <source>
        <dbReference type="Proteomes" id="UP000610303"/>
    </source>
</evidence>
<dbReference type="InterPro" id="IPR032330">
    <property type="entry name" value="EF-G-binding_C"/>
</dbReference>
<dbReference type="RefSeq" id="WP_189085774.1">
    <property type="nucleotide sequence ID" value="NZ_BMRJ01000002.1"/>
</dbReference>
<reference evidence="2" key="1">
    <citation type="journal article" date="2014" name="Int. J. Syst. Evol. Microbiol.">
        <title>Complete genome sequence of Corynebacterium casei LMG S-19264T (=DSM 44701T), isolated from a smear-ripened cheese.</title>
        <authorList>
            <consortium name="US DOE Joint Genome Institute (JGI-PGF)"/>
            <person name="Walter F."/>
            <person name="Albersmeier A."/>
            <person name="Kalinowski J."/>
            <person name="Ruckert C."/>
        </authorList>
    </citation>
    <scope>NUCLEOTIDE SEQUENCE</scope>
    <source>
        <strain evidence="2">JCM 3346</strain>
    </source>
</reference>
<organism evidence="2 3">
    <name type="scientific">Agromyces mediolanus</name>
    <name type="common">Corynebacterium mediolanum</name>
    <dbReference type="NCBI Taxonomy" id="41986"/>
    <lineage>
        <taxon>Bacteria</taxon>
        <taxon>Bacillati</taxon>
        <taxon>Actinomycetota</taxon>
        <taxon>Actinomycetes</taxon>
        <taxon>Micrococcales</taxon>
        <taxon>Microbacteriaceae</taxon>
        <taxon>Agromyces</taxon>
    </lineage>
</organism>
<dbReference type="AlphaFoldDB" id="A0A918FEP7"/>
<accession>A0A918FEP7</accession>
<dbReference type="EMBL" id="BMRJ01000002">
    <property type="protein sequence ID" value="GGR30801.1"/>
    <property type="molecule type" value="Genomic_DNA"/>
</dbReference>
<sequence length="162" mass="18018">MHSLNDAQIRASFVNASVRERAALTLPPGFAELDWDRLDFLGWRDPKLPLVAYAVVPGEQGPVGIMLRRAEGRLRSRPQCAWCEDVHLPNDVLFYVAKRGGQAGRRGDTVGTLVCADFQCSKNVRKRPPVAYLGFDVEAARERRIEALRENVAGFVRAVTAD</sequence>
<evidence type="ECO:0000259" key="1">
    <source>
        <dbReference type="Pfam" id="PF16571"/>
    </source>
</evidence>
<name>A0A918FEP7_AGRME</name>
<keyword evidence="3" id="KW-1185">Reference proteome</keyword>
<dbReference type="Proteomes" id="UP000610303">
    <property type="component" value="Unassembled WGS sequence"/>
</dbReference>
<gene>
    <name evidence="2" type="ORF">GCM10010196_26110</name>
</gene>
<dbReference type="Pfam" id="PF16571">
    <property type="entry name" value="FBP_C"/>
    <property type="match status" value="1"/>
</dbReference>